<dbReference type="Proteomes" id="UP000197535">
    <property type="component" value="Unassembled WGS sequence"/>
</dbReference>
<dbReference type="Gene3D" id="3.30.450.40">
    <property type="match status" value="2"/>
</dbReference>
<reference evidence="6 7" key="1">
    <citation type="submission" date="2016-02" db="EMBL/GenBank/DDBJ databases">
        <authorList>
            <person name="Wen L."/>
            <person name="He K."/>
            <person name="Yang H."/>
        </authorList>
    </citation>
    <scope>NUCLEOTIDE SEQUENCE [LARGE SCALE GENOMIC DNA]</scope>
    <source>
        <strain evidence="6 7">TSA40</strain>
    </source>
</reference>
<evidence type="ECO:0000313" key="6">
    <source>
        <dbReference type="EMBL" id="OWW20915.1"/>
    </source>
</evidence>
<dbReference type="SUPFAM" id="SSF46785">
    <property type="entry name" value="Winged helix' DNA-binding domain"/>
    <property type="match status" value="1"/>
</dbReference>
<evidence type="ECO:0000256" key="1">
    <source>
        <dbReference type="ARBA" id="ARBA00023015"/>
    </source>
</evidence>
<dbReference type="SMART" id="SM00346">
    <property type="entry name" value="HTH_ICLR"/>
    <property type="match status" value="1"/>
</dbReference>
<dbReference type="PROSITE" id="PS51078">
    <property type="entry name" value="ICLR_ED"/>
    <property type="match status" value="1"/>
</dbReference>
<name>A0A254TEF6_9BURK</name>
<dbReference type="InterPro" id="IPR029016">
    <property type="entry name" value="GAF-like_dom_sf"/>
</dbReference>
<feature type="domain" description="HTH iclR-type" evidence="4">
    <location>
        <begin position="6"/>
        <end position="67"/>
    </location>
</feature>
<sequence>MSNYGVAAVEKALGLLDCFKLGAESHTQADLAQLSGMHKTTVFRLLNSLERMNYVVRAADGRYYLGPQLLYLGKVYEQSFHLGRIVQPVLDKLAADTGESASYYVLHDNQRLCLFRAEVSQVLRDTTLPGTRRPLDKSAIGTVIRLWGLNEIQETAAPALPLFSSGVRDQHMGSIAAPVFGNGRQFYGALTLSGPASRLEVMDKKKVGAVLLENALALSRNLGADLEYCRSVYGS</sequence>
<accession>A0A254TEF6</accession>
<dbReference type="Pfam" id="PF09339">
    <property type="entry name" value="HTH_IclR"/>
    <property type="match status" value="1"/>
</dbReference>
<comment type="caution">
    <text evidence="6">The sequence shown here is derived from an EMBL/GenBank/DDBJ whole genome shotgun (WGS) entry which is preliminary data.</text>
</comment>
<dbReference type="OrthoDB" id="9807558at2"/>
<dbReference type="PROSITE" id="PS51077">
    <property type="entry name" value="HTH_ICLR"/>
    <property type="match status" value="1"/>
</dbReference>
<keyword evidence="3" id="KW-0804">Transcription</keyword>
<keyword evidence="1" id="KW-0805">Transcription regulation</keyword>
<dbReference type="RefSeq" id="WP_088707774.1">
    <property type="nucleotide sequence ID" value="NZ_LSTO01000001.1"/>
</dbReference>
<dbReference type="PANTHER" id="PTHR30136">
    <property type="entry name" value="HELIX-TURN-HELIX TRANSCRIPTIONAL REGULATOR, ICLR FAMILY"/>
    <property type="match status" value="1"/>
</dbReference>
<evidence type="ECO:0000259" key="5">
    <source>
        <dbReference type="PROSITE" id="PS51078"/>
    </source>
</evidence>
<keyword evidence="2" id="KW-0238">DNA-binding</keyword>
<dbReference type="InterPro" id="IPR014757">
    <property type="entry name" value="Tscrpt_reg_IclR_C"/>
</dbReference>
<dbReference type="InterPro" id="IPR036390">
    <property type="entry name" value="WH_DNA-bd_sf"/>
</dbReference>
<protein>
    <submittedName>
        <fullName evidence="6">IclR family transcriptional regulator</fullName>
    </submittedName>
</protein>
<dbReference type="EMBL" id="LSTO01000001">
    <property type="protein sequence ID" value="OWW20915.1"/>
    <property type="molecule type" value="Genomic_DNA"/>
</dbReference>
<dbReference type="GO" id="GO:0045892">
    <property type="term" value="P:negative regulation of DNA-templated transcription"/>
    <property type="evidence" value="ECO:0007669"/>
    <property type="project" value="TreeGrafter"/>
</dbReference>
<dbReference type="InterPro" id="IPR036388">
    <property type="entry name" value="WH-like_DNA-bd_sf"/>
</dbReference>
<dbReference type="AlphaFoldDB" id="A0A254TEF6"/>
<feature type="domain" description="IclR-ED" evidence="5">
    <location>
        <begin position="68"/>
        <end position="224"/>
    </location>
</feature>
<proteinExistence type="predicted"/>
<evidence type="ECO:0000256" key="3">
    <source>
        <dbReference type="ARBA" id="ARBA00023163"/>
    </source>
</evidence>
<dbReference type="InterPro" id="IPR050707">
    <property type="entry name" value="HTH_MetabolicPath_Reg"/>
</dbReference>
<dbReference type="Gene3D" id="1.10.10.10">
    <property type="entry name" value="Winged helix-like DNA-binding domain superfamily/Winged helix DNA-binding domain"/>
    <property type="match status" value="1"/>
</dbReference>
<evidence type="ECO:0000313" key="7">
    <source>
        <dbReference type="Proteomes" id="UP000197535"/>
    </source>
</evidence>
<dbReference type="InterPro" id="IPR005471">
    <property type="entry name" value="Tscrpt_reg_IclR_N"/>
</dbReference>
<dbReference type="SUPFAM" id="SSF55781">
    <property type="entry name" value="GAF domain-like"/>
    <property type="match status" value="1"/>
</dbReference>
<dbReference type="GO" id="GO:0003700">
    <property type="term" value="F:DNA-binding transcription factor activity"/>
    <property type="evidence" value="ECO:0007669"/>
    <property type="project" value="TreeGrafter"/>
</dbReference>
<evidence type="ECO:0000256" key="2">
    <source>
        <dbReference type="ARBA" id="ARBA00023125"/>
    </source>
</evidence>
<evidence type="ECO:0000259" key="4">
    <source>
        <dbReference type="PROSITE" id="PS51077"/>
    </source>
</evidence>
<organism evidence="6 7">
    <name type="scientific">Noviherbaspirillum denitrificans</name>
    <dbReference type="NCBI Taxonomy" id="1968433"/>
    <lineage>
        <taxon>Bacteria</taxon>
        <taxon>Pseudomonadati</taxon>
        <taxon>Pseudomonadota</taxon>
        <taxon>Betaproteobacteria</taxon>
        <taxon>Burkholderiales</taxon>
        <taxon>Oxalobacteraceae</taxon>
        <taxon>Noviherbaspirillum</taxon>
    </lineage>
</organism>
<keyword evidence="7" id="KW-1185">Reference proteome</keyword>
<dbReference type="PANTHER" id="PTHR30136:SF39">
    <property type="entry name" value="TRANSCRIPTIONAL REGULATORY PROTEIN"/>
    <property type="match status" value="1"/>
</dbReference>
<gene>
    <name evidence="6" type="ORF">AYR66_17015</name>
</gene>
<dbReference type="GO" id="GO:0003677">
    <property type="term" value="F:DNA binding"/>
    <property type="evidence" value="ECO:0007669"/>
    <property type="project" value="UniProtKB-KW"/>
</dbReference>